<sequence length="226" mass="25134">MRFEKQKFQNAKAIGSGREIAGHELVRCEFNGCDLAQFDDPGLGLVVRNVTAERTTAKRSFVDGVRFEDVVVDGLTTPSVMHLNGCVFRRVTLRGRIGPLMTTPPNFSLPAEMQEAFTEGIKAFYADADPEVDWALDISEAEFSEVDLYYVPGHLVRRDPGTQFLLHRDRISGIDLQGLSTFARIAVDRFEATPFDSIVAVAPRRADYFAEALAGYEELRQLGVAD</sequence>
<reference evidence="1 2" key="1">
    <citation type="submission" date="2018-06" db="EMBL/GenBank/DDBJ databases">
        <title>The complete genome sequence of a nosiheptide producer Streptomyces actuosus ATCC 25421: deducing the ability of producing a new class III lantibiotics.</title>
        <authorList>
            <person name="Liu W."/>
            <person name="Sun F."/>
            <person name="Hu Y."/>
        </authorList>
    </citation>
    <scope>NUCLEOTIDE SEQUENCE [LARGE SCALE GENOMIC DNA]</scope>
    <source>
        <strain evidence="1 2">ATCC 25421</strain>
    </source>
</reference>
<gene>
    <name evidence="1" type="ORF">DMT42_16360</name>
</gene>
<evidence type="ECO:0008006" key="3">
    <source>
        <dbReference type="Google" id="ProtNLM"/>
    </source>
</evidence>
<evidence type="ECO:0000313" key="1">
    <source>
        <dbReference type="EMBL" id="AWT43735.1"/>
    </source>
</evidence>
<dbReference type="OrthoDB" id="3682445at2"/>
<dbReference type="EMBL" id="CP029788">
    <property type="protein sequence ID" value="AWT43735.1"/>
    <property type="molecule type" value="Genomic_DNA"/>
</dbReference>
<dbReference type="KEGG" id="sact:DMT42_16360"/>
<proteinExistence type="predicted"/>
<dbReference type="AlphaFoldDB" id="A0A2U9P3S6"/>
<protein>
    <recommendedName>
        <fullName evidence="3">Pentapeptide repeat-containing protein</fullName>
    </recommendedName>
</protein>
<keyword evidence="2" id="KW-1185">Reference proteome</keyword>
<name>A0A2U9P3S6_STRAS</name>
<accession>A0A2U9P3S6</accession>
<organism evidence="1 2">
    <name type="scientific">Streptomyces actuosus</name>
    <dbReference type="NCBI Taxonomy" id="1885"/>
    <lineage>
        <taxon>Bacteria</taxon>
        <taxon>Bacillati</taxon>
        <taxon>Actinomycetota</taxon>
        <taxon>Actinomycetes</taxon>
        <taxon>Kitasatosporales</taxon>
        <taxon>Streptomycetaceae</taxon>
        <taxon>Streptomyces</taxon>
    </lineage>
</organism>
<evidence type="ECO:0000313" key="2">
    <source>
        <dbReference type="Proteomes" id="UP000247634"/>
    </source>
</evidence>
<dbReference type="RefSeq" id="WP_110628647.1">
    <property type="nucleotide sequence ID" value="NZ_CP029788.1"/>
</dbReference>
<dbReference type="Proteomes" id="UP000247634">
    <property type="component" value="Chromosome"/>
</dbReference>